<dbReference type="AlphaFoldDB" id="A0A2K1JL37"/>
<reference evidence="2" key="3">
    <citation type="submission" date="2020-12" db="UniProtKB">
        <authorList>
            <consortium name="EnsemblPlants"/>
        </authorList>
    </citation>
    <scope>IDENTIFICATION</scope>
</reference>
<keyword evidence="3" id="KW-1185">Reference proteome</keyword>
<protein>
    <submittedName>
        <fullName evidence="1 2">Uncharacterized protein</fullName>
    </submittedName>
</protein>
<evidence type="ECO:0000313" key="3">
    <source>
        <dbReference type="Proteomes" id="UP000006727"/>
    </source>
</evidence>
<dbReference type="Proteomes" id="UP000006727">
    <property type="component" value="Chromosome 13"/>
</dbReference>
<sequence length="49" mass="6033">MEEVGELVYDKASNESIVYETKDIYFLDKRKRRRDRISKCLQLYYLLIK</sequence>
<dbReference type="EnsemblPlants" id="Pp3c13_6990V3.1">
    <property type="protein sequence ID" value="PAC:32932584.CDS.1"/>
    <property type="gene ID" value="Pp3c13_6990"/>
</dbReference>
<dbReference type="PaxDb" id="3218-PP1S52_253V6.1"/>
<reference evidence="1 3" key="1">
    <citation type="journal article" date="2008" name="Science">
        <title>The Physcomitrella genome reveals evolutionary insights into the conquest of land by plants.</title>
        <authorList>
            <person name="Rensing S."/>
            <person name="Lang D."/>
            <person name="Zimmer A."/>
            <person name="Terry A."/>
            <person name="Salamov A."/>
            <person name="Shapiro H."/>
            <person name="Nishiyama T."/>
            <person name="Perroud P.-F."/>
            <person name="Lindquist E."/>
            <person name="Kamisugi Y."/>
            <person name="Tanahashi T."/>
            <person name="Sakakibara K."/>
            <person name="Fujita T."/>
            <person name="Oishi K."/>
            <person name="Shin-I T."/>
            <person name="Kuroki Y."/>
            <person name="Toyoda A."/>
            <person name="Suzuki Y."/>
            <person name="Hashimoto A."/>
            <person name="Yamaguchi K."/>
            <person name="Sugano A."/>
            <person name="Kohara Y."/>
            <person name="Fujiyama A."/>
            <person name="Anterola A."/>
            <person name="Aoki S."/>
            <person name="Ashton N."/>
            <person name="Barbazuk W.B."/>
            <person name="Barker E."/>
            <person name="Bennetzen J."/>
            <person name="Bezanilla M."/>
            <person name="Blankenship R."/>
            <person name="Cho S.H."/>
            <person name="Dutcher S."/>
            <person name="Estelle M."/>
            <person name="Fawcett J.A."/>
            <person name="Gundlach H."/>
            <person name="Hanada K."/>
            <person name="Heyl A."/>
            <person name="Hicks K.A."/>
            <person name="Hugh J."/>
            <person name="Lohr M."/>
            <person name="Mayer K."/>
            <person name="Melkozernov A."/>
            <person name="Murata T."/>
            <person name="Nelson D."/>
            <person name="Pils B."/>
            <person name="Prigge M."/>
            <person name="Reiss B."/>
            <person name="Renner T."/>
            <person name="Rombauts S."/>
            <person name="Rushton P."/>
            <person name="Sanderfoot A."/>
            <person name="Schween G."/>
            <person name="Shiu S.-H."/>
            <person name="Stueber K."/>
            <person name="Theodoulou F.L."/>
            <person name="Tu H."/>
            <person name="Van de Peer Y."/>
            <person name="Verrier P.J."/>
            <person name="Waters E."/>
            <person name="Wood A."/>
            <person name="Yang L."/>
            <person name="Cove D."/>
            <person name="Cuming A."/>
            <person name="Hasebe M."/>
            <person name="Lucas S."/>
            <person name="Mishler D.B."/>
            <person name="Reski R."/>
            <person name="Grigoriev I."/>
            <person name="Quatrano R.S."/>
            <person name="Boore J.L."/>
        </authorList>
    </citation>
    <scope>NUCLEOTIDE SEQUENCE [LARGE SCALE GENOMIC DNA]</scope>
    <source>
        <strain evidence="2 3">cv. Gransden 2004</strain>
    </source>
</reference>
<dbReference type="Gramene" id="Pp3c13_6990V3.2">
    <property type="protein sequence ID" value="PAC:32932585.CDS.1"/>
    <property type="gene ID" value="Pp3c13_6990"/>
</dbReference>
<accession>A0A2K1JL37</accession>
<name>A0A2K1JL37_PHYPA</name>
<proteinExistence type="predicted"/>
<dbReference type="EnsemblPlants" id="Pp3c13_6990V3.2">
    <property type="protein sequence ID" value="PAC:32932585.CDS.1"/>
    <property type="gene ID" value="Pp3c13_6990"/>
</dbReference>
<gene>
    <name evidence="1" type="ORF">PHYPA_017066</name>
</gene>
<dbReference type="Gramene" id="Pp3c13_6990V3.1">
    <property type="protein sequence ID" value="PAC:32932584.CDS.1"/>
    <property type="gene ID" value="Pp3c13_6990"/>
</dbReference>
<reference evidence="1 3" key="2">
    <citation type="journal article" date="2018" name="Plant J.">
        <title>The Physcomitrella patens chromosome-scale assembly reveals moss genome structure and evolution.</title>
        <authorList>
            <person name="Lang D."/>
            <person name="Ullrich K.K."/>
            <person name="Murat F."/>
            <person name="Fuchs J."/>
            <person name="Jenkins J."/>
            <person name="Haas F.B."/>
            <person name="Piednoel M."/>
            <person name="Gundlach H."/>
            <person name="Van Bel M."/>
            <person name="Meyberg R."/>
            <person name="Vives C."/>
            <person name="Morata J."/>
            <person name="Symeonidi A."/>
            <person name="Hiss M."/>
            <person name="Muchero W."/>
            <person name="Kamisugi Y."/>
            <person name="Saleh O."/>
            <person name="Blanc G."/>
            <person name="Decker E.L."/>
            <person name="van Gessel N."/>
            <person name="Grimwood J."/>
            <person name="Hayes R.D."/>
            <person name="Graham S.W."/>
            <person name="Gunter L.E."/>
            <person name="McDaniel S.F."/>
            <person name="Hoernstein S.N.W."/>
            <person name="Larsson A."/>
            <person name="Li F.W."/>
            <person name="Perroud P.F."/>
            <person name="Phillips J."/>
            <person name="Ranjan P."/>
            <person name="Rokshar D.S."/>
            <person name="Rothfels C.J."/>
            <person name="Schneider L."/>
            <person name="Shu S."/>
            <person name="Stevenson D.W."/>
            <person name="Thummler F."/>
            <person name="Tillich M."/>
            <person name="Villarreal Aguilar J.C."/>
            <person name="Widiez T."/>
            <person name="Wong G.K."/>
            <person name="Wymore A."/>
            <person name="Zhang Y."/>
            <person name="Zimmer A.D."/>
            <person name="Quatrano R.S."/>
            <person name="Mayer K.F.X."/>
            <person name="Goodstein D."/>
            <person name="Casacuberta J.M."/>
            <person name="Vandepoele K."/>
            <person name="Reski R."/>
            <person name="Cuming A.C."/>
            <person name="Tuskan G.A."/>
            <person name="Maumus F."/>
            <person name="Salse J."/>
            <person name="Schmutz J."/>
            <person name="Rensing S.A."/>
        </authorList>
    </citation>
    <scope>NUCLEOTIDE SEQUENCE [LARGE SCALE GENOMIC DNA]</scope>
    <source>
        <strain evidence="2 3">cv. Gransden 2004</strain>
    </source>
</reference>
<evidence type="ECO:0000313" key="1">
    <source>
        <dbReference type="EMBL" id="PNR42237.1"/>
    </source>
</evidence>
<evidence type="ECO:0000313" key="2">
    <source>
        <dbReference type="EnsemblPlants" id="PAC:32932584.CDS.1"/>
    </source>
</evidence>
<dbReference type="EMBL" id="ABEU02000013">
    <property type="protein sequence ID" value="PNR42237.1"/>
    <property type="molecule type" value="Genomic_DNA"/>
</dbReference>
<dbReference type="InParanoid" id="A0A2K1JL37"/>
<organism evidence="1">
    <name type="scientific">Physcomitrium patens</name>
    <name type="common">Spreading-leaved earth moss</name>
    <name type="synonym">Physcomitrella patens</name>
    <dbReference type="NCBI Taxonomy" id="3218"/>
    <lineage>
        <taxon>Eukaryota</taxon>
        <taxon>Viridiplantae</taxon>
        <taxon>Streptophyta</taxon>
        <taxon>Embryophyta</taxon>
        <taxon>Bryophyta</taxon>
        <taxon>Bryophytina</taxon>
        <taxon>Bryopsida</taxon>
        <taxon>Funariidae</taxon>
        <taxon>Funariales</taxon>
        <taxon>Funariaceae</taxon>
        <taxon>Physcomitrium</taxon>
    </lineage>
</organism>